<name>A0A5B9PGG8_9BACT</name>
<organism evidence="1 2">
    <name type="scientific">Mariniblastus fucicola</name>
    <dbReference type="NCBI Taxonomy" id="980251"/>
    <lineage>
        <taxon>Bacteria</taxon>
        <taxon>Pseudomonadati</taxon>
        <taxon>Planctomycetota</taxon>
        <taxon>Planctomycetia</taxon>
        <taxon>Pirellulales</taxon>
        <taxon>Pirellulaceae</taxon>
        <taxon>Mariniblastus</taxon>
    </lineage>
</organism>
<dbReference type="KEGG" id="mff:MFFC18_17140"/>
<proteinExistence type="predicted"/>
<sequence length="73" mass="8638">MRGPNERWLMERESGSIHRISHGSNRQSIDHRTPVDANKYQRFLGYRSRKLSAIFFNVGMFFVSRDCMVQQCT</sequence>
<gene>
    <name evidence="1" type="ORF">MFFC18_17140</name>
</gene>
<accession>A0A5B9PGG8</accession>
<dbReference type="Proteomes" id="UP000322214">
    <property type="component" value="Chromosome"/>
</dbReference>
<evidence type="ECO:0000313" key="1">
    <source>
        <dbReference type="EMBL" id="QEG21853.1"/>
    </source>
</evidence>
<keyword evidence="2" id="KW-1185">Reference proteome</keyword>
<protein>
    <submittedName>
        <fullName evidence="1">Uncharacterized protein</fullName>
    </submittedName>
</protein>
<dbReference type="AlphaFoldDB" id="A0A5B9PGG8"/>
<reference evidence="1 2" key="1">
    <citation type="submission" date="2019-08" db="EMBL/GenBank/DDBJ databases">
        <title>Deep-cultivation of Planctomycetes and their phenomic and genomic characterization uncovers novel biology.</title>
        <authorList>
            <person name="Wiegand S."/>
            <person name="Jogler M."/>
            <person name="Boedeker C."/>
            <person name="Pinto D."/>
            <person name="Vollmers J."/>
            <person name="Rivas-Marin E."/>
            <person name="Kohn T."/>
            <person name="Peeters S.H."/>
            <person name="Heuer A."/>
            <person name="Rast P."/>
            <person name="Oberbeckmann S."/>
            <person name="Bunk B."/>
            <person name="Jeske O."/>
            <person name="Meyerdierks A."/>
            <person name="Storesund J.E."/>
            <person name="Kallscheuer N."/>
            <person name="Luecker S."/>
            <person name="Lage O.M."/>
            <person name="Pohl T."/>
            <person name="Merkel B.J."/>
            <person name="Hornburger P."/>
            <person name="Mueller R.-W."/>
            <person name="Bruemmer F."/>
            <person name="Labrenz M."/>
            <person name="Spormann A.M."/>
            <person name="Op den Camp H."/>
            <person name="Overmann J."/>
            <person name="Amann R."/>
            <person name="Jetten M.S.M."/>
            <person name="Mascher T."/>
            <person name="Medema M.H."/>
            <person name="Devos D.P."/>
            <person name="Kaster A.-K."/>
            <person name="Ovreas L."/>
            <person name="Rohde M."/>
            <person name="Galperin M.Y."/>
            <person name="Jogler C."/>
        </authorList>
    </citation>
    <scope>NUCLEOTIDE SEQUENCE [LARGE SCALE GENOMIC DNA]</scope>
    <source>
        <strain evidence="1 2">FC18</strain>
    </source>
</reference>
<evidence type="ECO:0000313" key="2">
    <source>
        <dbReference type="Proteomes" id="UP000322214"/>
    </source>
</evidence>
<dbReference type="EMBL" id="CP042912">
    <property type="protein sequence ID" value="QEG21853.1"/>
    <property type="molecule type" value="Genomic_DNA"/>
</dbReference>